<dbReference type="AlphaFoldDB" id="A0AAP8T998"/>
<dbReference type="InterPro" id="IPR055270">
    <property type="entry name" value="Glyco_tran_10_C"/>
</dbReference>
<reference evidence="5 6" key="1">
    <citation type="journal article" date="2017" name="BMC Genomics">
        <title>Genome sequencing of 39 Akkermansia muciniphila isolates reveals its population structure, genomic and functional diverisity, and global distribution in mammalian gut microbiotas.</title>
        <authorList>
            <person name="Guo X."/>
            <person name="Li S."/>
            <person name="Zhang J."/>
            <person name="Wu F."/>
            <person name="Li X."/>
            <person name="Wu D."/>
            <person name="Zhang M."/>
            <person name="Ou Z."/>
            <person name="Jie Z."/>
            <person name="Yan Q."/>
            <person name="Li P."/>
            <person name="Yi J."/>
            <person name="Peng Y."/>
        </authorList>
    </citation>
    <scope>NUCLEOTIDE SEQUENCE [LARGE SCALE GENOMIC DNA]</scope>
    <source>
        <strain evidence="5 6">GP43</strain>
    </source>
</reference>
<dbReference type="InterPro" id="IPR038577">
    <property type="entry name" value="GT10-like_C_sf"/>
</dbReference>
<accession>A0AAP8T998</accession>
<evidence type="ECO:0000313" key="5">
    <source>
        <dbReference type="EMBL" id="PNC56278.1"/>
    </source>
</evidence>
<evidence type="ECO:0000313" key="6">
    <source>
        <dbReference type="Proteomes" id="UP000235914"/>
    </source>
</evidence>
<comment type="similarity">
    <text evidence="1">Belongs to the glycosyltransferase 10 family.</text>
</comment>
<name>A0AAP8T998_9BACT</name>
<proteinExistence type="inferred from homology"/>
<evidence type="ECO:0000256" key="3">
    <source>
        <dbReference type="ARBA" id="ARBA00022679"/>
    </source>
</evidence>
<dbReference type="EMBL" id="PJKN01000003">
    <property type="protein sequence ID" value="PNC56278.1"/>
    <property type="molecule type" value="Genomic_DNA"/>
</dbReference>
<gene>
    <name evidence="5" type="ORF">CXU09_06565</name>
</gene>
<dbReference type="SUPFAM" id="SSF53756">
    <property type="entry name" value="UDP-Glycosyltransferase/glycogen phosphorylase"/>
    <property type="match status" value="1"/>
</dbReference>
<dbReference type="GO" id="GO:0046920">
    <property type="term" value="F:alpha-(1-&gt;3)-fucosyltransferase activity"/>
    <property type="evidence" value="ECO:0007669"/>
    <property type="project" value="TreeGrafter"/>
</dbReference>
<dbReference type="PANTHER" id="PTHR11929">
    <property type="entry name" value="ALPHA- 1,3 -FUCOSYLTRANSFERASE"/>
    <property type="match status" value="1"/>
</dbReference>
<protein>
    <recommendedName>
        <fullName evidence="4">Fucosyltransferase C-terminal domain-containing protein</fullName>
    </recommendedName>
</protein>
<organism evidence="5 6">
    <name type="scientific">Akkermansia muciniphila</name>
    <dbReference type="NCBI Taxonomy" id="239935"/>
    <lineage>
        <taxon>Bacteria</taxon>
        <taxon>Pseudomonadati</taxon>
        <taxon>Verrucomicrobiota</taxon>
        <taxon>Verrucomicrobiia</taxon>
        <taxon>Verrucomicrobiales</taxon>
        <taxon>Akkermansiaceae</taxon>
        <taxon>Akkermansia</taxon>
    </lineage>
</organism>
<sequence length="332" mass="38833">MKTLKISFLQSTPDFGREGMLQLLKSRYHVVEDDSDFDYLVATPWFYVTREAFYDFLERAPGHITVMYGCHEAIAPDFMLFDYYIGLDTVPGSDRTVKLPYLRHHLQEVHGGKEGLDAHALLASKTGFCNFIYANRKSHPNRDAMFYKLSAFRFVNSLGPHLNNTPGDGHRAEDWYASSIRMKKPYKFSIAFENAWYPGYTSEKIVTSMLAGTIPIYWGNPDISREFNSASFINCHDFPTLDDAAAYVQKVDEDDSLWCEIMSRPWKTPEQEARFLEETERETAKLYKIFDQSPEEARRKGDGTWVSYYQRFLKRGHRMQLAWRRLKNRLRR</sequence>
<evidence type="ECO:0000256" key="1">
    <source>
        <dbReference type="ARBA" id="ARBA00008919"/>
    </source>
</evidence>
<dbReference type="GO" id="GO:0016020">
    <property type="term" value="C:membrane"/>
    <property type="evidence" value="ECO:0007669"/>
    <property type="project" value="InterPro"/>
</dbReference>
<dbReference type="InterPro" id="IPR001503">
    <property type="entry name" value="Glyco_trans_10"/>
</dbReference>
<keyword evidence="3" id="KW-0808">Transferase</keyword>
<comment type="caution">
    <text evidence="5">The sequence shown here is derived from an EMBL/GenBank/DDBJ whole genome shotgun (WGS) entry which is preliminary data.</text>
</comment>
<dbReference type="Proteomes" id="UP000235914">
    <property type="component" value="Unassembled WGS sequence"/>
</dbReference>
<dbReference type="RefSeq" id="WP_102735599.1">
    <property type="nucleotide sequence ID" value="NZ_PJKN01000003.1"/>
</dbReference>
<dbReference type="Pfam" id="PF00852">
    <property type="entry name" value="Glyco_transf_10"/>
    <property type="match status" value="1"/>
</dbReference>
<evidence type="ECO:0000259" key="4">
    <source>
        <dbReference type="Pfam" id="PF00852"/>
    </source>
</evidence>
<feature type="domain" description="Fucosyltransferase C-terminal" evidence="4">
    <location>
        <begin position="124"/>
        <end position="271"/>
    </location>
</feature>
<dbReference type="PANTHER" id="PTHR11929:SF194">
    <property type="entry name" value="ALPHA-(1,3)-FUCOSYLTRANSFERASE 10"/>
    <property type="match status" value="1"/>
</dbReference>
<dbReference type="Gene3D" id="3.40.50.11660">
    <property type="entry name" value="Glycosyl transferase family 10, C-terminal domain"/>
    <property type="match status" value="1"/>
</dbReference>
<keyword evidence="2" id="KW-0328">Glycosyltransferase</keyword>
<evidence type="ECO:0000256" key="2">
    <source>
        <dbReference type="ARBA" id="ARBA00022676"/>
    </source>
</evidence>